<evidence type="ECO:0000256" key="4">
    <source>
        <dbReference type="ARBA" id="ARBA00022692"/>
    </source>
</evidence>
<dbReference type="RefSeq" id="WP_094039379.1">
    <property type="nucleotide sequence ID" value="NZ_CP012621.1"/>
</dbReference>
<dbReference type="PANTHER" id="PTHR33884:SF3">
    <property type="entry name" value="UPF0410 PROTEIN YMGE"/>
    <property type="match status" value="1"/>
</dbReference>
<dbReference type="Proteomes" id="UP000217763">
    <property type="component" value="Chromosome"/>
</dbReference>
<evidence type="ECO:0000256" key="1">
    <source>
        <dbReference type="ARBA" id="ARBA00004651"/>
    </source>
</evidence>
<evidence type="ECO:0000256" key="3">
    <source>
        <dbReference type="ARBA" id="ARBA00022475"/>
    </source>
</evidence>
<gene>
    <name evidence="7" type="ORF">AN401_17875</name>
</gene>
<dbReference type="AlphaFoldDB" id="A0A231N041"/>
<dbReference type="EMBL" id="CP012621">
    <property type="protein sequence ID" value="ATG76035.1"/>
    <property type="molecule type" value="Genomic_DNA"/>
</dbReference>
<keyword evidence="6" id="KW-0472">Membrane</keyword>
<name>A0A231N041_9GAMM</name>
<accession>A0A231N041</accession>
<evidence type="ECO:0000256" key="6">
    <source>
        <dbReference type="ARBA" id="ARBA00023136"/>
    </source>
</evidence>
<comment type="subcellular location">
    <subcellularLocation>
        <location evidence="1">Cell membrane</location>
        <topology evidence="1">Multi-pass membrane protein</topology>
    </subcellularLocation>
</comment>
<proteinExistence type="inferred from homology"/>
<reference evidence="8" key="1">
    <citation type="submission" date="2015-09" db="EMBL/GenBank/DDBJ databases">
        <authorList>
            <person name="Shao Z."/>
            <person name="Wang L."/>
        </authorList>
    </citation>
    <scope>NUCLEOTIDE SEQUENCE [LARGE SCALE GENOMIC DNA]</scope>
    <source>
        <strain evidence="8">F13-1</strain>
    </source>
</reference>
<keyword evidence="8" id="KW-1185">Reference proteome</keyword>
<protein>
    <submittedName>
        <fullName evidence="7">Uncharacterized protein</fullName>
    </submittedName>
</protein>
<dbReference type="GO" id="GO:0005886">
    <property type="term" value="C:plasma membrane"/>
    <property type="evidence" value="ECO:0007669"/>
    <property type="project" value="UniProtKB-SubCell"/>
</dbReference>
<evidence type="ECO:0000256" key="2">
    <source>
        <dbReference type="ARBA" id="ARBA00011006"/>
    </source>
</evidence>
<dbReference type="InterPro" id="IPR007341">
    <property type="entry name" value="Transgly_assoc"/>
</dbReference>
<keyword evidence="3" id="KW-1003">Cell membrane</keyword>
<keyword evidence="5" id="KW-1133">Transmembrane helix</keyword>
<evidence type="ECO:0000313" key="7">
    <source>
        <dbReference type="EMBL" id="ATG76035.1"/>
    </source>
</evidence>
<evidence type="ECO:0000313" key="8">
    <source>
        <dbReference type="Proteomes" id="UP000217763"/>
    </source>
</evidence>
<organism evidence="7 8">
    <name type="scientific">Zobellella denitrificans</name>
    <dbReference type="NCBI Taxonomy" id="347534"/>
    <lineage>
        <taxon>Bacteria</taxon>
        <taxon>Pseudomonadati</taxon>
        <taxon>Pseudomonadota</taxon>
        <taxon>Gammaproteobacteria</taxon>
        <taxon>Aeromonadales</taxon>
        <taxon>Aeromonadaceae</taxon>
        <taxon>Zobellella</taxon>
    </lineage>
</organism>
<dbReference type="KEGG" id="zdf:AN401_17875"/>
<sequence>MGILSWILFGLIAGFLAKWIMPGRDGGGLIMTILLGVAGAFVGGWVGTRLGFGSVTGFNLGSLFTAVIGAIILLFAYRILKKP</sequence>
<evidence type="ECO:0000256" key="5">
    <source>
        <dbReference type="ARBA" id="ARBA00022989"/>
    </source>
</evidence>
<dbReference type="Pfam" id="PF04226">
    <property type="entry name" value="Transgly_assoc"/>
    <property type="match status" value="1"/>
</dbReference>
<comment type="similarity">
    <text evidence="2">Belongs to the UPF0410 family.</text>
</comment>
<dbReference type="PANTHER" id="PTHR33884">
    <property type="entry name" value="UPF0410 PROTEIN YMGE"/>
    <property type="match status" value="1"/>
</dbReference>
<keyword evidence="4" id="KW-0812">Transmembrane</keyword>
<dbReference type="OrthoDB" id="9811343at2"/>